<evidence type="ECO:0000313" key="10">
    <source>
        <dbReference type="EMBL" id="OXA42651.1"/>
    </source>
</evidence>
<sequence>MVIAFSSSSWRVAVWLAHGCWSGGLSGYTTQMEGDAISTKRSVMSELDRTGQLINSYFFRLEGLERSLKYKPMTNAEREAAEKDVAELKKILLREENRLQSLRKNNRSSAVVAVVLIFASFLIFGLYKMYTNIPKEGSGAPTRLEW</sequence>
<comment type="caution">
    <text evidence="10">The sequence shown here is derived from an EMBL/GenBank/DDBJ whole genome shotgun (WGS) entry which is preliminary data.</text>
</comment>
<evidence type="ECO:0000256" key="4">
    <source>
        <dbReference type="ARBA" id="ARBA00022989"/>
    </source>
</evidence>
<protein>
    <recommendedName>
        <fullName evidence="2">Coiled-coil domain-containing protein 167</fullName>
    </recommendedName>
</protein>
<keyword evidence="9" id="KW-0732">Signal</keyword>
<evidence type="ECO:0000256" key="8">
    <source>
        <dbReference type="SAM" id="Phobius"/>
    </source>
</evidence>
<keyword evidence="4 8" id="KW-1133">Transmembrane helix</keyword>
<dbReference type="GO" id="GO:0016020">
    <property type="term" value="C:membrane"/>
    <property type="evidence" value="ECO:0007669"/>
    <property type="project" value="UniProtKB-SubCell"/>
</dbReference>
<evidence type="ECO:0000256" key="1">
    <source>
        <dbReference type="ARBA" id="ARBA00004167"/>
    </source>
</evidence>
<dbReference type="Proteomes" id="UP000198287">
    <property type="component" value="Unassembled WGS sequence"/>
</dbReference>
<dbReference type="PANTHER" id="PTHR31759">
    <property type="entry name" value="COILED-COIL DOMAIN-CONTAINING PROTEIN 167"/>
    <property type="match status" value="1"/>
</dbReference>
<comment type="subcellular location">
    <subcellularLocation>
        <location evidence="1">Membrane</location>
        <topology evidence="1">Single-pass membrane protein</topology>
    </subcellularLocation>
</comment>
<keyword evidence="3 8" id="KW-0812">Transmembrane</keyword>
<dbReference type="Pfam" id="PF15188">
    <property type="entry name" value="CCDC-167"/>
    <property type="match status" value="1"/>
</dbReference>
<feature type="transmembrane region" description="Helical" evidence="8">
    <location>
        <begin position="108"/>
        <end position="127"/>
    </location>
</feature>
<dbReference type="InterPro" id="IPR028194">
    <property type="entry name" value="CC167"/>
</dbReference>
<keyword evidence="6 8" id="KW-0472">Membrane</keyword>
<dbReference type="EMBL" id="LNIX01000025">
    <property type="protein sequence ID" value="OXA42651.1"/>
    <property type="molecule type" value="Genomic_DNA"/>
</dbReference>
<accession>A0A226DDI4</accession>
<keyword evidence="11" id="KW-1185">Reference proteome</keyword>
<dbReference type="PANTHER" id="PTHR31759:SF1">
    <property type="entry name" value="COILED-COIL DOMAIN-CONTAINING PROTEIN 167"/>
    <property type="match status" value="1"/>
</dbReference>
<proteinExistence type="predicted"/>
<reference evidence="10 11" key="1">
    <citation type="submission" date="2015-12" db="EMBL/GenBank/DDBJ databases">
        <title>The genome of Folsomia candida.</title>
        <authorList>
            <person name="Faddeeva A."/>
            <person name="Derks M.F."/>
            <person name="Anvar Y."/>
            <person name="Smit S."/>
            <person name="Van Straalen N."/>
            <person name="Roelofs D."/>
        </authorList>
    </citation>
    <scope>NUCLEOTIDE SEQUENCE [LARGE SCALE GENOMIC DNA]</scope>
    <source>
        <strain evidence="10 11">VU population</strain>
        <tissue evidence="10">Whole body</tissue>
    </source>
</reference>
<keyword evidence="5 7" id="KW-0175">Coiled coil</keyword>
<feature type="signal peptide" evidence="9">
    <location>
        <begin position="1"/>
        <end position="27"/>
    </location>
</feature>
<name>A0A226DDI4_FOLCA</name>
<evidence type="ECO:0000313" key="11">
    <source>
        <dbReference type="Proteomes" id="UP000198287"/>
    </source>
</evidence>
<dbReference type="AlphaFoldDB" id="A0A226DDI4"/>
<evidence type="ECO:0000256" key="9">
    <source>
        <dbReference type="SAM" id="SignalP"/>
    </source>
</evidence>
<evidence type="ECO:0000256" key="5">
    <source>
        <dbReference type="ARBA" id="ARBA00023054"/>
    </source>
</evidence>
<evidence type="ECO:0000256" key="6">
    <source>
        <dbReference type="ARBA" id="ARBA00023136"/>
    </source>
</evidence>
<gene>
    <name evidence="10" type="ORF">Fcan01_22557</name>
</gene>
<evidence type="ECO:0000256" key="7">
    <source>
        <dbReference type="SAM" id="Coils"/>
    </source>
</evidence>
<evidence type="ECO:0000256" key="3">
    <source>
        <dbReference type="ARBA" id="ARBA00022692"/>
    </source>
</evidence>
<organism evidence="10 11">
    <name type="scientific">Folsomia candida</name>
    <name type="common">Springtail</name>
    <dbReference type="NCBI Taxonomy" id="158441"/>
    <lineage>
        <taxon>Eukaryota</taxon>
        <taxon>Metazoa</taxon>
        <taxon>Ecdysozoa</taxon>
        <taxon>Arthropoda</taxon>
        <taxon>Hexapoda</taxon>
        <taxon>Collembola</taxon>
        <taxon>Entomobryomorpha</taxon>
        <taxon>Isotomoidea</taxon>
        <taxon>Isotomidae</taxon>
        <taxon>Proisotominae</taxon>
        <taxon>Folsomia</taxon>
    </lineage>
</organism>
<evidence type="ECO:0000256" key="2">
    <source>
        <dbReference type="ARBA" id="ARBA00022350"/>
    </source>
</evidence>
<feature type="chain" id="PRO_5011968503" description="Coiled-coil domain-containing protein 167" evidence="9">
    <location>
        <begin position="28"/>
        <end position="146"/>
    </location>
</feature>
<feature type="coiled-coil region" evidence="7">
    <location>
        <begin position="78"/>
        <end position="105"/>
    </location>
</feature>
<dbReference type="OrthoDB" id="6593955at2759"/>